<dbReference type="PRINTS" id="PR01217">
    <property type="entry name" value="PRICHEXTENSN"/>
</dbReference>
<gene>
    <name evidence="4" type="ORF">NQ317_014659</name>
</gene>
<dbReference type="Proteomes" id="UP001162164">
    <property type="component" value="Unassembled WGS sequence"/>
</dbReference>
<feature type="region of interest" description="Disordered" evidence="2">
    <location>
        <begin position="107"/>
        <end position="173"/>
    </location>
</feature>
<comment type="caution">
    <text evidence="4">The sequence shown here is derived from an EMBL/GenBank/DDBJ whole genome shotgun (WGS) entry which is preliminary data.</text>
</comment>
<dbReference type="Pfam" id="PF07744">
    <property type="entry name" value="SPOC"/>
    <property type="match status" value="1"/>
</dbReference>
<evidence type="ECO:0000259" key="3">
    <source>
        <dbReference type="Pfam" id="PF07744"/>
    </source>
</evidence>
<reference evidence="4" key="1">
    <citation type="journal article" date="2023" name="Insect Mol. Biol.">
        <title>Genome sequencing provides insights into the evolution of gene families encoding plant cell wall-degrading enzymes in longhorned beetles.</title>
        <authorList>
            <person name="Shin N.R."/>
            <person name="Okamura Y."/>
            <person name="Kirsch R."/>
            <person name="Pauchet Y."/>
        </authorList>
    </citation>
    <scope>NUCLEOTIDE SEQUENCE</scope>
    <source>
        <strain evidence="4">MMC_N1</strain>
    </source>
</reference>
<feature type="compositionally biased region" description="Basic and acidic residues" evidence="2">
    <location>
        <begin position="361"/>
        <end position="378"/>
    </location>
</feature>
<feature type="compositionally biased region" description="Pro residues" evidence="2">
    <location>
        <begin position="164"/>
        <end position="173"/>
    </location>
</feature>
<evidence type="ECO:0000313" key="4">
    <source>
        <dbReference type="EMBL" id="KAJ8975230.1"/>
    </source>
</evidence>
<name>A0ABQ9JCE5_9CUCU</name>
<keyword evidence="1" id="KW-0175">Coiled coil</keyword>
<protein>
    <recommendedName>
        <fullName evidence="3">Spen paralogue and orthologue SPOC C-terminal domain-containing protein</fullName>
    </recommendedName>
</protein>
<feature type="compositionally biased region" description="Acidic residues" evidence="2">
    <location>
        <begin position="147"/>
        <end position="162"/>
    </location>
</feature>
<evidence type="ECO:0000256" key="1">
    <source>
        <dbReference type="SAM" id="Coils"/>
    </source>
</evidence>
<feature type="domain" description="Spen paralogue and orthologue SPOC C-terminal" evidence="3">
    <location>
        <begin position="2"/>
        <end position="88"/>
    </location>
</feature>
<evidence type="ECO:0000313" key="5">
    <source>
        <dbReference type="Proteomes" id="UP001162164"/>
    </source>
</evidence>
<feature type="compositionally biased region" description="Pro residues" evidence="2">
    <location>
        <begin position="112"/>
        <end position="132"/>
    </location>
</feature>
<dbReference type="PANTHER" id="PTHR11477">
    <property type="entry name" value="TRANSCRIPTION FACTOR S-II ZINC FINGER DOMAIN-CONTAINING PROTEIN"/>
    <property type="match status" value="1"/>
</dbReference>
<feature type="region of interest" description="Disordered" evidence="2">
    <location>
        <begin position="361"/>
        <end position="395"/>
    </location>
</feature>
<keyword evidence="5" id="KW-1185">Reference proteome</keyword>
<dbReference type="EMBL" id="JAPWTJ010000855">
    <property type="protein sequence ID" value="KAJ8975230.1"/>
    <property type="molecule type" value="Genomic_DNA"/>
</dbReference>
<organism evidence="4 5">
    <name type="scientific">Molorchus minor</name>
    <dbReference type="NCBI Taxonomy" id="1323400"/>
    <lineage>
        <taxon>Eukaryota</taxon>
        <taxon>Metazoa</taxon>
        <taxon>Ecdysozoa</taxon>
        <taxon>Arthropoda</taxon>
        <taxon>Hexapoda</taxon>
        <taxon>Insecta</taxon>
        <taxon>Pterygota</taxon>
        <taxon>Neoptera</taxon>
        <taxon>Endopterygota</taxon>
        <taxon>Coleoptera</taxon>
        <taxon>Polyphaga</taxon>
        <taxon>Cucujiformia</taxon>
        <taxon>Chrysomeloidea</taxon>
        <taxon>Cerambycidae</taxon>
        <taxon>Lamiinae</taxon>
        <taxon>Monochamini</taxon>
        <taxon>Molorchus</taxon>
    </lineage>
</organism>
<accession>A0ABQ9JCE5</accession>
<proteinExistence type="predicted"/>
<dbReference type="InterPro" id="IPR012921">
    <property type="entry name" value="SPOC_C"/>
</dbReference>
<feature type="coiled-coil region" evidence="1">
    <location>
        <begin position="213"/>
        <end position="240"/>
    </location>
</feature>
<sequence>MKCSNSKIISLLRLNATNIEEKMPYLALYSYLSSRTRLGVVKSTNKAVKDFYILPLAPQKPIPQSLLPINGPGFEESRPALLLGIIVRDKRKRPLIDSVLTLAPKRSKVETPPLPPTPQPVAPPRSYTPPPPKDPRLKLPLPPPTPVEDEDDEPYSPEDSDPDAPAPTLMPIPQPVPSVPTMVPEPVKPVVPNPTYPVIPGIVPAPTPLPSTTQEIQRQMEELNKKIEMQKSEISSMRQNIVSASSEIGTSALASIALPSNLQQILDSIKTIGETTDSVSSSPQEETQSNLTIPLMIPKTFTRPLSSTSQKLDMPSDTIPLNLPNKSKIKTSLVNSPVLEEKGSVLSSLSEEELIRKAAEMLGEDEKTLKKSEKEPSPKKVKNGPGFTPSSWFGK</sequence>
<dbReference type="PANTHER" id="PTHR11477:SF51">
    <property type="entry name" value="PROTEIN PARTNER OF SNF, ISOFORM B"/>
    <property type="match status" value="1"/>
</dbReference>
<evidence type="ECO:0000256" key="2">
    <source>
        <dbReference type="SAM" id="MobiDB-lite"/>
    </source>
</evidence>